<dbReference type="PRINTS" id="PR00047">
    <property type="entry name" value="STROIDFINGER"/>
</dbReference>
<dbReference type="Proteomes" id="UP000759131">
    <property type="component" value="Unassembled WGS sequence"/>
</dbReference>
<feature type="region of interest" description="Disordered" evidence="9">
    <location>
        <begin position="110"/>
        <end position="142"/>
    </location>
</feature>
<sequence>MYRNINTITILSDDMSEQRFKKKCLVCGDKALGKNFDALSCESCKAFFRRTALKNIELRCEFSDSCKIDVYTRRFCMKCRLRKCFEIGMKKEWILTSDAKKERKQKIELNKKRKQSVGSVGQSSDSTMTSSPGSSSQSCDDSTAGLEIPDTFDALDLDLDLNLDLDIDEINTQITEIEKYIEVDEEVVDGNGDDDWDEISDETYEKAVELEFSVLPIARPVTNHFTFNELEANKLAELFSATSFFHEKQTPFASQSLATTDQDLMNCMSFKFEQQIHRIIKMSKAFTAFNSIIEADKMTLIREGVLDLFCIRSVPLYDHVNKSLDDEKSVIFDLEAFKKMPINVYELYVKFLNQICKEWESDPIVLDLLTAIVLFNPDRPKIENKQFVNLGNNFKLNMTKKDPDHMSPLMKELFVEPNTSEKYVDCMGDNNSTKIIMNEREMSEICGVCGDKANVSRPDDSINDLNYNSFHESFAKDIARDETMDSMSVTYARRPITDYRNNFNEIEGKRITELLSATNEMRRSSPDGRTCLIKHPLIEEACKAWAHKCVQEVDKLVKMSKCLVAFNRICDNDRIALIKYGSVEERNNSVVLRMDLLKEYRKSLFDAYDRFIRHIGPEWDSDTIIIDLLTAIVIFNPNRPDLMDKQQVQVEREIYMQLLLRYLLLRYRCDRESTSKLWQAHQRNYRLKDPKLVPPLLREVFEVGYTGKLGNSDFIKSCLICGDRATGYNFNAEWILNSEQKNIRRNKIEENRQKRKNSTRDDGDNTSTDSSFAHFTNQIEKMVTKLMDNSRPILSSNVISDAIYEMSVIPIARPVNPLTDQLNDIEMNRLAQLLNAMLVLKSPIIAITSEAMTEDDGCDVWRYHCEQEILKITKMSKLLEPFQKLCPNDQIALVKYGCVEMHFLRLTIHYNFDNEYWSVNIPEWESDPIILDILTAILLFNPDRPNLLYREMVKLQQHIYMYLLQRYVMTRYPTKYESNTKFMRLMSTMIDLNIVRESHVKHMELEAYKLSPLLREICDLVFK</sequence>
<keyword evidence="1" id="KW-0479">Metal-binding</keyword>
<dbReference type="InterPro" id="IPR001628">
    <property type="entry name" value="Znf_hrmn_rcpt"/>
</dbReference>
<keyword evidence="8" id="KW-0539">Nucleus</keyword>
<keyword evidence="2" id="KW-0863">Zinc-finger</keyword>
<keyword evidence="6" id="KW-0804">Transcription</keyword>
<evidence type="ECO:0000256" key="9">
    <source>
        <dbReference type="SAM" id="MobiDB-lite"/>
    </source>
</evidence>
<evidence type="ECO:0000256" key="7">
    <source>
        <dbReference type="ARBA" id="ARBA00023170"/>
    </source>
</evidence>
<dbReference type="SUPFAM" id="SSF48508">
    <property type="entry name" value="Nuclear receptor ligand-binding domain"/>
    <property type="match status" value="3"/>
</dbReference>
<reference evidence="12" key="1">
    <citation type="submission" date="2020-11" db="EMBL/GenBank/DDBJ databases">
        <authorList>
            <person name="Tran Van P."/>
        </authorList>
    </citation>
    <scope>NUCLEOTIDE SEQUENCE</scope>
</reference>
<feature type="domain" description="NR LBD" evidence="11">
    <location>
        <begin position="234"/>
        <end position="723"/>
    </location>
</feature>
<keyword evidence="3" id="KW-0862">Zinc</keyword>
<dbReference type="SMART" id="SM00399">
    <property type="entry name" value="ZnF_C4"/>
    <property type="match status" value="1"/>
</dbReference>
<evidence type="ECO:0000256" key="2">
    <source>
        <dbReference type="ARBA" id="ARBA00022771"/>
    </source>
</evidence>
<dbReference type="EMBL" id="CAJPIZ010000375">
    <property type="protein sequence ID" value="CAG2101271.1"/>
    <property type="molecule type" value="Genomic_DNA"/>
</dbReference>
<feature type="domain" description="NR LBD" evidence="11">
    <location>
        <begin position="814"/>
        <end position="1023"/>
    </location>
</feature>
<dbReference type="OrthoDB" id="10640651at2759"/>
<dbReference type="EMBL" id="OC854950">
    <property type="protein sequence ID" value="CAD7620841.1"/>
    <property type="molecule type" value="Genomic_DNA"/>
</dbReference>
<evidence type="ECO:0000256" key="3">
    <source>
        <dbReference type="ARBA" id="ARBA00022833"/>
    </source>
</evidence>
<dbReference type="PANTHER" id="PTHR24082">
    <property type="entry name" value="NUCLEAR HORMONE RECEPTOR"/>
    <property type="match status" value="1"/>
</dbReference>
<dbReference type="PROSITE" id="PS51030">
    <property type="entry name" value="NUCLEAR_REC_DBD_2"/>
    <property type="match status" value="1"/>
</dbReference>
<keyword evidence="13" id="KW-1185">Reference proteome</keyword>
<protein>
    <submittedName>
        <fullName evidence="12">Uncharacterized protein</fullName>
    </submittedName>
</protein>
<evidence type="ECO:0000313" key="13">
    <source>
        <dbReference type="Proteomes" id="UP000759131"/>
    </source>
</evidence>
<dbReference type="Gene3D" id="3.30.50.10">
    <property type="entry name" value="Erythroid Transcription Factor GATA-1, subunit A"/>
    <property type="match status" value="1"/>
</dbReference>
<dbReference type="PROSITE" id="PS51843">
    <property type="entry name" value="NR_LBD"/>
    <property type="match status" value="2"/>
</dbReference>
<evidence type="ECO:0000256" key="8">
    <source>
        <dbReference type="ARBA" id="ARBA00023242"/>
    </source>
</evidence>
<dbReference type="PANTHER" id="PTHR24082:SF283">
    <property type="entry name" value="NUCLEAR HORMONE RECEPTOR HR96"/>
    <property type="match status" value="1"/>
</dbReference>
<dbReference type="InterPro" id="IPR013088">
    <property type="entry name" value="Znf_NHR/GATA"/>
</dbReference>
<feature type="domain" description="Nuclear receptor" evidence="10">
    <location>
        <begin position="21"/>
        <end position="96"/>
    </location>
</feature>
<gene>
    <name evidence="12" type="ORF">OSB1V03_LOCUS1322</name>
</gene>
<evidence type="ECO:0000256" key="6">
    <source>
        <dbReference type="ARBA" id="ARBA00023163"/>
    </source>
</evidence>
<accession>A0A7R9PU17</accession>
<dbReference type="PROSITE" id="PS00031">
    <property type="entry name" value="NUCLEAR_REC_DBD_1"/>
    <property type="match status" value="1"/>
</dbReference>
<dbReference type="InterPro" id="IPR050234">
    <property type="entry name" value="Nuclear_hormone_rcpt_NR1"/>
</dbReference>
<dbReference type="InterPro" id="IPR000536">
    <property type="entry name" value="Nucl_hrmn_rcpt_lig-bd"/>
</dbReference>
<feature type="compositionally biased region" description="Low complexity" evidence="9">
    <location>
        <begin position="116"/>
        <end position="142"/>
    </location>
</feature>
<dbReference type="InterPro" id="IPR035500">
    <property type="entry name" value="NHR-like_dom_sf"/>
</dbReference>
<dbReference type="Pfam" id="PF00105">
    <property type="entry name" value="zf-C4"/>
    <property type="match status" value="1"/>
</dbReference>
<dbReference type="GO" id="GO:0045944">
    <property type="term" value="P:positive regulation of transcription by RNA polymerase II"/>
    <property type="evidence" value="ECO:0007669"/>
    <property type="project" value="TreeGrafter"/>
</dbReference>
<evidence type="ECO:0000256" key="4">
    <source>
        <dbReference type="ARBA" id="ARBA00023015"/>
    </source>
</evidence>
<organism evidence="12">
    <name type="scientific">Medioppia subpectinata</name>
    <dbReference type="NCBI Taxonomy" id="1979941"/>
    <lineage>
        <taxon>Eukaryota</taxon>
        <taxon>Metazoa</taxon>
        <taxon>Ecdysozoa</taxon>
        <taxon>Arthropoda</taxon>
        <taxon>Chelicerata</taxon>
        <taxon>Arachnida</taxon>
        <taxon>Acari</taxon>
        <taxon>Acariformes</taxon>
        <taxon>Sarcoptiformes</taxon>
        <taxon>Oribatida</taxon>
        <taxon>Brachypylina</taxon>
        <taxon>Oppioidea</taxon>
        <taxon>Oppiidae</taxon>
        <taxon>Medioppia</taxon>
    </lineage>
</organism>
<dbReference type="GO" id="GO:0030154">
    <property type="term" value="P:cell differentiation"/>
    <property type="evidence" value="ECO:0007669"/>
    <property type="project" value="TreeGrafter"/>
</dbReference>
<keyword evidence="7" id="KW-0675">Receptor</keyword>
<keyword evidence="5" id="KW-0238">DNA-binding</keyword>
<dbReference type="GO" id="GO:0008270">
    <property type="term" value="F:zinc ion binding"/>
    <property type="evidence" value="ECO:0007669"/>
    <property type="project" value="UniProtKB-KW"/>
</dbReference>
<evidence type="ECO:0000259" key="11">
    <source>
        <dbReference type="PROSITE" id="PS51843"/>
    </source>
</evidence>
<dbReference type="SMART" id="SM00430">
    <property type="entry name" value="HOLI"/>
    <property type="match status" value="3"/>
</dbReference>
<dbReference type="AlphaFoldDB" id="A0A7R9PU17"/>
<evidence type="ECO:0000259" key="10">
    <source>
        <dbReference type="PROSITE" id="PS51030"/>
    </source>
</evidence>
<dbReference type="GO" id="GO:0000122">
    <property type="term" value="P:negative regulation of transcription by RNA polymerase II"/>
    <property type="evidence" value="ECO:0007669"/>
    <property type="project" value="TreeGrafter"/>
</dbReference>
<dbReference type="SUPFAM" id="SSF57716">
    <property type="entry name" value="Glucocorticoid receptor-like (DNA-binding domain)"/>
    <property type="match status" value="1"/>
</dbReference>
<name>A0A7R9PU17_9ACAR</name>
<evidence type="ECO:0000256" key="1">
    <source>
        <dbReference type="ARBA" id="ARBA00022723"/>
    </source>
</evidence>
<dbReference type="Gene3D" id="1.10.565.10">
    <property type="entry name" value="Retinoid X Receptor"/>
    <property type="match status" value="4"/>
</dbReference>
<dbReference type="GO" id="GO:0004879">
    <property type="term" value="F:nuclear receptor activity"/>
    <property type="evidence" value="ECO:0007669"/>
    <property type="project" value="TreeGrafter"/>
</dbReference>
<feature type="compositionally biased region" description="Basic and acidic residues" evidence="9">
    <location>
        <begin position="746"/>
        <end position="763"/>
    </location>
</feature>
<keyword evidence="4" id="KW-0805">Transcription regulation</keyword>
<proteinExistence type="predicted"/>
<dbReference type="GO" id="GO:0000978">
    <property type="term" value="F:RNA polymerase II cis-regulatory region sequence-specific DNA binding"/>
    <property type="evidence" value="ECO:0007669"/>
    <property type="project" value="TreeGrafter"/>
</dbReference>
<feature type="region of interest" description="Disordered" evidence="9">
    <location>
        <begin position="746"/>
        <end position="771"/>
    </location>
</feature>
<evidence type="ECO:0000256" key="5">
    <source>
        <dbReference type="ARBA" id="ARBA00023125"/>
    </source>
</evidence>
<evidence type="ECO:0000313" key="12">
    <source>
        <dbReference type="EMBL" id="CAD7620841.1"/>
    </source>
</evidence>